<dbReference type="PANTHER" id="PTHR15528">
    <property type="entry name" value="PEROXISOME PROLIFERATOR ACTIVATED RECEPTOR GAMMA COACTIVATOR 1 PGC-1 -RELATED"/>
    <property type="match status" value="1"/>
</dbReference>
<keyword evidence="7" id="KW-0539">Nucleus</keyword>
<dbReference type="Proteomes" id="UP000518266">
    <property type="component" value="Unassembled WGS sequence"/>
</dbReference>
<dbReference type="GO" id="GO:0003723">
    <property type="term" value="F:RNA binding"/>
    <property type="evidence" value="ECO:0007669"/>
    <property type="project" value="UniProtKB-UniRule"/>
</dbReference>
<dbReference type="InterPro" id="IPR034605">
    <property type="entry name" value="PGC-1"/>
</dbReference>
<feature type="non-terminal residue" evidence="10">
    <location>
        <position position="225"/>
    </location>
</feature>
<dbReference type="PANTHER" id="PTHR15528:SF10">
    <property type="entry name" value="PEROXISOME PROLIFERATOR-ACTIVATED RECEPTOR GAMMA COACTIVATOR 1-ALPHA"/>
    <property type="match status" value="1"/>
</dbReference>
<evidence type="ECO:0000256" key="4">
    <source>
        <dbReference type="ARBA" id="ARBA00023015"/>
    </source>
</evidence>
<evidence type="ECO:0000256" key="3">
    <source>
        <dbReference type="ARBA" id="ARBA00022884"/>
    </source>
</evidence>
<evidence type="ECO:0000313" key="10">
    <source>
        <dbReference type="EMBL" id="KAF3836994.1"/>
    </source>
</evidence>
<dbReference type="AlphaFoldDB" id="A0A7J5XIV5"/>
<keyword evidence="4" id="KW-0805">Transcription regulation</keyword>
<dbReference type="GO" id="GO:0045944">
    <property type="term" value="P:positive regulation of transcription by RNA polymerase II"/>
    <property type="evidence" value="ECO:0007669"/>
    <property type="project" value="TreeGrafter"/>
</dbReference>
<dbReference type="EMBL" id="JAAKFY010000023">
    <property type="protein sequence ID" value="KAF3836994.1"/>
    <property type="molecule type" value="Genomic_DNA"/>
</dbReference>
<keyword evidence="6" id="KW-0804">Transcription</keyword>
<keyword evidence="11" id="KW-1185">Reference proteome</keyword>
<keyword evidence="5" id="KW-0010">Activator</keyword>
<evidence type="ECO:0000259" key="9">
    <source>
        <dbReference type="PROSITE" id="PS50102"/>
    </source>
</evidence>
<evidence type="ECO:0000256" key="6">
    <source>
        <dbReference type="ARBA" id="ARBA00023163"/>
    </source>
</evidence>
<organism evidence="10 11">
    <name type="scientific">Dissostichus mawsoni</name>
    <name type="common">Antarctic cod</name>
    <dbReference type="NCBI Taxonomy" id="36200"/>
    <lineage>
        <taxon>Eukaryota</taxon>
        <taxon>Metazoa</taxon>
        <taxon>Chordata</taxon>
        <taxon>Craniata</taxon>
        <taxon>Vertebrata</taxon>
        <taxon>Euteleostomi</taxon>
        <taxon>Actinopterygii</taxon>
        <taxon>Neopterygii</taxon>
        <taxon>Teleostei</taxon>
        <taxon>Neoteleostei</taxon>
        <taxon>Acanthomorphata</taxon>
        <taxon>Eupercaria</taxon>
        <taxon>Perciformes</taxon>
        <taxon>Notothenioidei</taxon>
        <taxon>Nototheniidae</taxon>
        <taxon>Dissostichus</taxon>
    </lineage>
</organism>
<gene>
    <name evidence="10" type="ORF">F7725_004458</name>
</gene>
<reference evidence="10 11" key="1">
    <citation type="submission" date="2020-03" db="EMBL/GenBank/DDBJ databases">
        <title>Dissostichus mawsoni Genome sequencing and assembly.</title>
        <authorList>
            <person name="Park H."/>
        </authorList>
    </citation>
    <scope>NUCLEOTIDE SEQUENCE [LARGE SCALE GENOMIC DNA]</scope>
    <source>
        <strain evidence="10">DM0001</strain>
        <tissue evidence="10">Muscle</tissue>
    </source>
</reference>
<dbReference type="SUPFAM" id="SSF54928">
    <property type="entry name" value="RNA-binding domain, RBD"/>
    <property type="match status" value="1"/>
</dbReference>
<sequence length="225" mass="26404">MTCEVVLTVAAACTTPPPPHSAALPQAFSCGRRNHSDDDRDVLCPFPFSLKLSTISGEEIERLLLCEYWQLFFAVVKQEGYDSYEEYQHERLKREEYHRDYEKREGEEREGERKNTLPPFLISFLHSVFPLNEQEERRVLYVGRLRSDCTRTELKRRFEVFGEIEECAVNLRDDGDNFGFITYRYTCDAFAALENGHTLRRLNEPQFELCFGGQKQFCKSHYTDL</sequence>
<dbReference type="Pfam" id="PF00076">
    <property type="entry name" value="RRM_1"/>
    <property type="match status" value="1"/>
</dbReference>
<dbReference type="InterPro" id="IPR000504">
    <property type="entry name" value="RRM_dom"/>
</dbReference>
<evidence type="ECO:0000256" key="8">
    <source>
        <dbReference type="PROSITE-ProRule" id="PRU00176"/>
    </source>
</evidence>
<feature type="domain" description="RRM" evidence="9">
    <location>
        <begin position="138"/>
        <end position="202"/>
    </location>
</feature>
<dbReference type="InterPro" id="IPR012677">
    <property type="entry name" value="Nucleotide-bd_a/b_plait_sf"/>
</dbReference>
<dbReference type="OrthoDB" id="10047851at2759"/>
<name>A0A7J5XIV5_DISMA</name>
<keyword evidence="3 8" id="KW-0694">RNA-binding</keyword>
<evidence type="ECO:0000313" key="11">
    <source>
        <dbReference type="Proteomes" id="UP000518266"/>
    </source>
</evidence>
<evidence type="ECO:0000256" key="1">
    <source>
        <dbReference type="ARBA" id="ARBA00004123"/>
    </source>
</evidence>
<proteinExistence type="predicted"/>
<dbReference type="SMART" id="SM00360">
    <property type="entry name" value="RRM"/>
    <property type="match status" value="1"/>
</dbReference>
<evidence type="ECO:0000256" key="7">
    <source>
        <dbReference type="ARBA" id="ARBA00023242"/>
    </source>
</evidence>
<protein>
    <recommendedName>
        <fullName evidence="9">RRM domain-containing protein</fullName>
    </recommendedName>
</protein>
<evidence type="ECO:0000256" key="2">
    <source>
        <dbReference type="ARBA" id="ARBA00022553"/>
    </source>
</evidence>
<keyword evidence="2" id="KW-0597">Phosphoprotein</keyword>
<dbReference type="PROSITE" id="PS50102">
    <property type="entry name" value="RRM"/>
    <property type="match status" value="1"/>
</dbReference>
<comment type="subcellular location">
    <subcellularLocation>
        <location evidence="1">Nucleus</location>
    </subcellularLocation>
</comment>
<dbReference type="GO" id="GO:0003712">
    <property type="term" value="F:transcription coregulator activity"/>
    <property type="evidence" value="ECO:0007669"/>
    <property type="project" value="InterPro"/>
</dbReference>
<comment type="caution">
    <text evidence="10">The sequence shown here is derived from an EMBL/GenBank/DDBJ whole genome shotgun (WGS) entry which is preliminary data.</text>
</comment>
<dbReference type="Gene3D" id="3.30.70.330">
    <property type="match status" value="1"/>
</dbReference>
<dbReference type="GO" id="GO:0005634">
    <property type="term" value="C:nucleus"/>
    <property type="evidence" value="ECO:0007669"/>
    <property type="project" value="UniProtKB-SubCell"/>
</dbReference>
<accession>A0A7J5XIV5</accession>
<evidence type="ECO:0000256" key="5">
    <source>
        <dbReference type="ARBA" id="ARBA00023159"/>
    </source>
</evidence>
<dbReference type="InterPro" id="IPR035979">
    <property type="entry name" value="RBD_domain_sf"/>
</dbReference>